<organism evidence="1 2">
    <name type="scientific">Penicillium arizonense</name>
    <dbReference type="NCBI Taxonomy" id="1835702"/>
    <lineage>
        <taxon>Eukaryota</taxon>
        <taxon>Fungi</taxon>
        <taxon>Dikarya</taxon>
        <taxon>Ascomycota</taxon>
        <taxon>Pezizomycotina</taxon>
        <taxon>Eurotiomycetes</taxon>
        <taxon>Eurotiomycetidae</taxon>
        <taxon>Eurotiales</taxon>
        <taxon>Aspergillaceae</taxon>
        <taxon>Penicillium</taxon>
    </lineage>
</organism>
<sequence>MSEETAQKINQVLNDFGRSPLHHTPLENSLDASPGIILAMAMDALVKARPISHELTQRTIKALIDAGYHDINTLSNSSWDDRVAVLADGGYNRYREQCATNLGELAELILNKYGQYLSLDAASSGGAVLCQDVSNMASDGDLNNLLYEADFDRDEAGILMKEIKGMGDLAVEVFFNNVQSVWPCIAPFVDSRSLKTAIDVGIGDDLDHIYQTLQKDPVRMSWFANGLSEVRLQKKQDVI</sequence>
<evidence type="ECO:0000313" key="1">
    <source>
        <dbReference type="EMBL" id="OGE48321.1"/>
    </source>
</evidence>
<evidence type="ECO:0000313" key="2">
    <source>
        <dbReference type="Proteomes" id="UP000177622"/>
    </source>
</evidence>
<keyword evidence="2" id="KW-1185">Reference proteome</keyword>
<gene>
    <name evidence="1" type="ORF">PENARI_c030G05651</name>
</gene>
<accession>A0A1F5L5X4</accession>
<proteinExistence type="predicted"/>
<comment type="caution">
    <text evidence="1">The sequence shown here is derived from an EMBL/GenBank/DDBJ whole genome shotgun (WGS) entry which is preliminary data.</text>
</comment>
<dbReference type="GeneID" id="34581127"/>
<dbReference type="AlphaFoldDB" id="A0A1F5L5X4"/>
<dbReference type="OrthoDB" id="4676at2759"/>
<dbReference type="RefSeq" id="XP_022483777.1">
    <property type="nucleotide sequence ID" value="XM_022636393.1"/>
</dbReference>
<dbReference type="EMBL" id="LXJU01000030">
    <property type="protein sequence ID" value="OGE48321.1"/>
    <property type="molecule type" value="Genomic_DNA"/>
</dbReference>
<name>A0A1F5L5X4_PENAI</name>
<protein>
    <submittedName>
        <fullName evidence="1">Uncharacterized protein</fullName>
    </submittedName>
</protein>
<reference evidence="1 2" key="1">
    <citation type="journal article" date="2016" name="Sci. Rep.">
        <title>Penicillium arizonense, a new, genome sequenced fungal species, reveals a high chemical diversity in secreted metabolites.</title>
        <authorList>
            <person name="Grijseels S."/>
            <person name="Nielsen J.C."/>
            <person name="Randelovic M."/>
            <person name="Nielsen J."/>
            <person name="Nielsen K.F."/>
            <person name="Workman M."/>
            <person name="Frisvad J.C."/>
        </authorList>
    </citation>
    <scope>NUCLEOTIDE SEQUENCE [LARGE SCALE GENOMIC DNA]</scope>
    <source>
        <strain evidence="1 2">CBS 141311</strain>
    </source>
</reference>
<dbReference type="Proteomes" id="UP000177622">
    <property type="component" value="Unassembled WGS sequence"/>
</dbReference>